<proteinExistence type="predicted"/>
<dbReference type="Gene3D" id="2.60.120.10">
    <property type="entry name" value="Jelly Rolls"/>
    <property type="match status" value="1"/>
</dbReference>
<accession>A0A1G8CRV6</accession>
<evidence type="ECO:0000313" key="2">
    <source>
        <dbReference type="EMBL" id="SDH48235.1"/>
    </source>
</evidence>
<dbReference type="Pfam" id="PF00027">
    <property type="entry name" value="cNMP_binding"/>
    <property type="match status" value="1"/>
</dbReference>
<dbReference type="CDD" id="cd00038">
    <property type="entry name" value="CAP_ED"/>
    <property type="match status" value="1"/>
</dbReference>
<dbReference type="InterPro" id="IPR000595">
    <property type="entry name" value="cNMP-bd_dom"/>
</dbReference>
<reference evidence="3" key="1">
    <citation type="submission" date="2016-10" db="EMBL/GenBank/DDBJ databases">
        <authorList>
            <person name="Varghese N."/>
            <person name="Submissions S."/>
        </authorList>
    </citation>
    <scope>NUCLEOTIDE SEQUENCE [LARGE SCALE GENOMIC DNA]</scope>
    <source>
        <strain evidence="3">Gh-67</strain>
    </source>
</reference>
<feature type="domain" description="Cyclic nucleotide-binding" evidence="1">
    <location>
        <begin position="10"/>
        <end position="121"/>
    </location>
</feature>
<dbReference type="Proteomes" id="UP000199705">
    <property type="component" value="Unassembled WGS sequence"/>
</dbReference>
<keyword evidence="2" id="KW-0418">Kinase</keyword>
<dbReference type="GO" id="GO:0016301">
    <property type="term" value="F:kinase activity"/>
    <property type="evidence" value="ECO:0007669"/>
    <property type="project" value="UniProtKB-KW"/>
</dbReference>
<gene>
    <name evidence="2" type="ORF">SAMN05192573_11025</name>
</gene>
<dbReference type="InterPro" id="IPR014710">
    <property type="entry name" value="RmlC-like_jellyroll"/>
</dbReference>
<dbReference type="AlphaFoldDB" id="A0A1G8CRV6"/>
<keyword evidence="3" id="KW-1185">Reference proteome</keyword>
<dbReference type="SUPFAM" id="SSF51206">
    <property type="entry name" value="cAMP-binding domain-like"/>
    <property type="match status" value="1"/>
</dbReference>
<keyword evidence="2" id="KW-0808">Transferase</keyword>
<dbReference type="STRING" id="551996.SAMN05192573_11025"/>
<sequence length="198" mass="23340">MNQLIKFVEKYIDLEEDERILIANALTVKKYAPNEFILANKKICKAILFVISGSARSVFVNGEGQEYTWSFYFNDEDSTFDNYFIFDFNSFLQQTPTPLTFQAITEIEAIELHYEKLQKLLRQFPKMQELMRIMAEQCYQVSHKKAFTLLTLSAKERYLNLLRETPYLLNKFQHYLIASHLGIAPQSLSRLRAEISRR</sequence>
<dbReference type="InterPro" id="IPR018490">
    <property type="entry name" value="cNMP-bd_dom_sf"/>
</dbReference>
<name>A0A1G8CRV6_9SPHI</name>
<dbReference type="EMBL" id="FNCG01000010">
    <property type="protein sequence ID" value="SDH48235.1"/>
    <property type="molecule type" value="Genomic_DNA"/>
</dbReference>
<dbReference type="PROSITE" id="PS50042">
    <property type="entry name" value="CNMP_BINDING_3"/>
    <property type="match status" value="1"/>
</dbReference>
<evidence type="ECO:0000313" key="3">
    <source>
        <dbReference type="Proteomes" id="UP000199705"/>
    </source>
</evidence>
<organism evidence="2 3">
    <name type="scientific">Mucilaginibacter gossypii</name>
    <dbReference type="NCBI Taxonomy" id="551996"/>
    <lineage>
        <taxon>Bacteria</taxon>
        <taxon>Pseudomonadati</taxon>
        <taxon>Bacteroidota</taxon>
        <taxon>Sphingobacteriia</taxon>
        <taxon>Sphingobacteriales</taxon>
        <taxon>Sphingobacteriaceae</taxon>
        <taxon>Mucilaginibacter</taxon>
    </lineage>
</organism>
<protein>
    <submittedName>
        <fullName evidence="2">cAMP-binding domain of CRP or a regulatory subunit of cAMP-dependent protein kinases</fullName>
    </submittedName>
</protein>
<dbReference type="RefSeq" id="WP_091170416.1">
    <property type="nucleotide sequence ID" value="NZ_FNCG01000010.1"/>
</dbReference>
<evidence type="ECO:0000259" key="1">
    <source>
        <dbReference type="PROSITE" id="PS50042"/>
    </source>
</evidence>